<keyword evidence="2" id="KW-1133">Transmembrane helix</keyword>
<evidence type="ECO:0000313" key="4">
    <source>
        <dbReference type="EnsemblPlants" id="LPERR06G22190.1"/>
    </source>
</evidence>
<dbReference type="PANTHER" id="PTHR31325">
    <property type="entry name" value="OS01G0798800 PROTEIN-RELATED"/>
    <property type="match status" value="1"/>
</dbReference>
<evidence type="ECO:0000256" key="2">
    <source>
        <dbReference type="SAM" id="Phobius"/>
    </source>
</evidence>
<dbReference type="Gramene" id="LPERR06G22190.1">
    <property type="protein sequence ID" value="LPERR06G22190.1"/>
    <property type="gene ID" value="LPERR06G22190"/>
</dbReference>
<feature type="transmembrane region" description="Helical" evidence="2">
    <location>
        <begin position="141"/>
        <end position="158"/>
    </location>
</feature>
<reference evidence="4" key="3">
    <citation type="submission" date="2015-04" db="UniProtKB">
        <authorList>
            <consortium name="EnsemblPlants"/>
        </authorList>
    </citation>
    <scope>IDENTIFICATION</scope>
</reference>
<dbReference type="HOGENOM" id="CLU_009180_3_0_1"/>
<dbReference type="InterPro" id="IPR007658">
    <property type="entry name" value="DUF594"/>
</dbReference>
<accession>A0A0D9WTV1</accession>
<keyword evidence="5" id="KW-1185">Reference proteome</keyword>
<reference evidence="5" key="2">
    <citation type="submission" date="2013-12" db="EMBL/GenBank/DDBJ databases">
        <authorList>
            <person name="Yu Y."/>
            <person name="Lee S."/>
            <person name="de Baynast K."/>
            <person name="Wissotski M."/>
            <person name="Liu L."/>
            <person name="Talag J."/>
            <person name="Goicoechea J."/>
            <person name="Angelova A."/>
            <person name="Jetty R."/>
            <person name="Kudrna D."/>
            <person name="Golser W."/>
            <person name="Rivera L."/>
            <person name="Zhang J."/>
            <person name="Wing R."/>
        </authorList>
    </citation>
    <scope>NUCLEOTIDE SEQUENCE</scope>
</reference>
<proteinExistence type="predicted"/>
<dbReference type="EnsemblPlants" id="LPERR06G22190.1">
    <property type="protein sequence ID" value="LPERR06G22190.1"/>
    <property type="gene ID" value="LPERR06G22190"/>
</dbReference>
<organism evidence="4 5">
    <name type="scientific">Leersia perrieri</name>
    <dbReference type="NCBI Taxonomy" id="77586"/>
    <lineage>
        <taxon>Eukaryota</taxon>
        <taxon>Viridiplantae</taxon>
        <taxon>Streptophyta</taxon>
        <taxon>Embryophyta</taxon>
        <taxon>Tracheophyta</taxon>
        <taxon>Spermatophyta</taxon>
        <taxon>Magnoliopsida</taxon>
        <taxon>Liliopsida</taxon>
        <taxon>Poales</taxon>
        <taxon>Poaceae</taxon>
        <taxon>BOP clade</taxon>
        <taxon>Oryzoideae</taxon>
        <taxon>Oryzeae</taxon>
        <taxon>Oryzinae</taxon>
        <taxon>Leersia</taxon>
    </lineage>
</organism>
<feature type="compositionally biased region" description="Low complexity" evidence="1">
    <location>
        <begin position="533"/>
        <end position="548"/>
    </location>
</feature>
<dbReference type="eggNOG" id="ENOG502QQBP">
    <property type="taxonomic scope" value="Eukaryota"/>
</dbReference>
<feature type="compositionally biased region" description="Acidic residues" evidence="1">
    <location>
        <begin position="225"/>
        <end position="234"/>
    </location>
</feature>
<feature type="transmembrane region" description="Helical" evidence="2">
    <location>
        <begin position="51"/>
        <end position="71"/>
    </location>
</feature>
<evidence type="ECO:0000313" key="5">
    <source>
        <dbReference type="Proteomes" id="UP000032180"/>
    </source>
</evidence>
<dbReference type="AlphaFoldDB" id="A0A0D9WTV1"/>
<feature type="transmembrane region" description="Helical" evidence="2">
    <location>
        <begin position="17"/>
        <end position="39"/>
    </location>
</feature>
<dbReference type="Pfam" id="PF13968">
    <property type="entry name" value="DUF4220"/>
    <property type="match status" value="1"/>
</dbReference>
<feature type="region of interest" description="Disordered" evidence="1">
    <location>
        <begin position="211"/>
        <end position="234"/>
    </location>
</feature>
<feature type="region of interest" description="Disordered" evidence="1">
    <location>
        <begin position="523"/>
        <end position="551"/>
    </location>
</feature>
<keyword evidence="2" id="KW-0472">Membrane</keyword>
<sequence>MAVGGYRQKLIQLWNDWQVTTLVLLSFSLQLLFLATAGARRRAQPTWWKRTYFWALYIGSRFIATYSLGILSTLSTGDAETDIQAFWACLLLFHLGGPDDFAALTLEDNKLWDRRCLELVIQISTTVYVFVRYFPDDEFRRFIAPFALVFAAGVVKCVEQVAALRHATMEKLIESVLGKPDAGPDYADTMNRLDGIMRSGALPSLDIKNERVDRPNSGEYSLDPEANEPEGADYSEDEHVAIKTIRSAHALFSRFSVLFADGIFSFKDRQESQSMFFRKDAKWAFKVVEIELSFVYDRLYTKSSISRRTRLIIRICSLLLTLSASLLASLVMILHKSQYQQRHRCVTYALLAGAVINDVILLAGHVFSIESVVNSDWLNWCSIMFVKRRRWSDQMAQSNLITFCLRKLPCESDPWIASVCRRIRGNGGSRRGGQQVAALPYPAAAISTLAGEIRASDELQKLFERRSLEDQVCSGSFWRTYKQTKHVVVSKKLKDFIFEQLEEKERCLNKWEVERERRLELERKRKNGSGRNSPAPASAAPAPDSVSRSQHKTTTMYKALIGCRGDRVMKSEGIDGLRWSLEDREFDESLLIWHIATDLRFREEQPAVSVTAETRKHMEIARELSNYLYYIMVVHPLMLSSSTTMAIKRCRDTCAEARRLFLKDQIMATNAGGKGSSHRRRRHRNRAIVSEDNAYEVMFKVETPLHAAVVKGDRSKSVLWDGCSLAKQLRQISGGDESERDRGKEWRVVCKVWVEMLCFAAVHCGGYHHAERLKDGGELITFVCLLMTHLGMGKHYKTEVGDAYAHLSAYSAA</sequence>
<evidence type="ECO:0000256" key="1">
    <source>
        <dbReference type="SAM" id="MobiDB-lite"/>
    </source>
</evidence>
<feature type="transmembrane region" description="Helical" evidence="2">
    <location>
        <begin position="311"/>
        <end position="334"/>
    </location>
</feature>
<keyword evidence="2" id="KW-0812">Transmembrane</keyword>
<evidence type="ECO:0000259" key="3">
    <source>
        <dbReference type="Pfam" id="PF13968"/>
    </source>
</evidence>
<dbReference type="STRING" id="77586.A0A0D9WTV1"/>
<dbReference type="Proteomes" id="UP000032180">
    <property type="component" value="Chromosome 6"/>
</dbReference>
<dbReference type="InterPro" id="IPR025315">
    <property type="entry name" value="DUF4220"/>
</dbReference>
<name>A0A0D9WTV1_9ORYZ</name>
<reference evidence="4 5" key="1">
    <citation type="submission" date="2012-08" db="EMBL/GenBank/DDBJ databases">
        <title>Oryza genome evolution.</title>
        <authorList>
            <person name="Wing R.A."/>
        </authorList>
    </citation>
    <scope>NUCLEOTIDE SEQUENCE</scope>
</reference>
<dbReference type="Pfam" id="PF04578">
    <property type="entry name" value="DUF594"/>
    <property type="match status" value="1"/>
</dbReference>
<protein>
    <recommendedName>
        <fullName evidence="3">DUF4220 domain-containing protein</fullName>
    </recommendedName>
</protein>
<feature type="domain" description="DUF4220" evidence="3">
    <location>
        <begin position="54"/>
        <end position="402"/>
    </location>
</feature>